<evidence type="ECO:0000313" key="4">
    <source>
        <dbReference type="EMBL" id="WFN36906.1"/>
    </source>
</evidence>
<dbReference type="Proteomes" id="UP001218895">
    <property type="component" value="Chromosome"/>
</dbReference>
<keyword evidence="2" id="KW-0812">Transmembrane</keyword>
<dbReference type="KEGG" id="manq:L1994_00470"/>
<feature type="compositionally biased region" description="Low complexity" evidence="1">
    <location>
        <begin position="326"/>
        <end position="339"/>
    </location>
</feature>
<evidence type="ECO:0000313" key="5">
    <source>
        <dbReference type="Proteomes" id="UP001218895"/>
    </source>
</evidence>
<accession>A0AAF0FS49</accession>
<evidence type="ECO:0000259" key="3">
    <source>
        <dbReference type="Pfam" id="PF12863"/>
    </source>
</evidence>
<organism evidence="4 5">
    <name type="scientific">Methanomicrobium antiquum</name>
    <dbReference type="NCBI Taxonomy" id="487686"/>
    <lineage>
        <taxon>Archaea</taxon>
        <taxon>Methanobacteriati</taxon>
        <taxon>Methanobacteriota</taxon>
        <taxon>Stenosarchaea group</taxon>
        <taxon>Methanomicrobia</taxon>
        <taxon>Methanomicrobiales</taxon>
        <taxon>Methanomicrobiaceae</taxon>
        <taxon>Methanomicrobium</taxon>
    </lineage>
</organism>
<reference evidence="4" key="1">
    <citation type="submission" date="2022-01" db="EMBL/GenBank/DDBJ databases">
        <title>Complete genome of Methanomicrobium antiquum DSM 21220.</title>
        <authorList>
            <person name="Chen S.-C."/>
            <person name="You Y.-T."/>
            <person name="Zhou Y.-Z."/>
            <person name="Lai M.-C."/>
        </authorList>
    </citation>
    <scope>NUCLEOTIDE SEQUENCE</scope>
    <source>
        <strain evidence="4">DSM 21220</strain>
    </source>
</reference>
<gene>
    <name evidence="4" type="ORF">L1994_00470</name>
</gene>
<proteinExistence type="predicted"/>
<feature type="region of interest" description="Disordered" evidence="1">
    <location>
        <begin position="326"/>
        <end position="391"/>
    </location>
</feature>
<dbReference type="RefSeq" id="WP_278099743.1">
    <property type="nucleotide sequence ID" value="NZ_CP091092.1"/>
</dbReference>
<evidence type="ECO:0000256" key="2">
    <source>
        <dbReference type="SAM" id="Phobius"/>
    </source>
</evidence>
<protein>
    <submittedName>
        <fullName evidence="4">DUF3821 domain-containing protein</fullName>
    </submittedName>
</protein>
<sequence length="419" mass="45258">MRITINNADVTLRNHCIANVLLSPIVILSKTDKIGCVIIMELKKKSKNVNKIKTKPKFARLFIPAILLILTILAISPANAAINQIYKGDTVFIGEQGLFLNSGVFYSSGGVTDTQLAYFKSGNPATDSPEYTLTPSPNSFYVSPADFRGREGTWYSYPNGSLNSHSAIYVQYPSLGLKLYAYRPGGESFDITYGKIVSGEALDFRIDSNLYPIFTRQGVTSSDKGVDVKVKTPDGATLTSLYDCSKNLVKITGIHPQTSSYFAPSGTLTCVWDTGNSAYNTGSYTIWAECNVNGMMDNLGEITGATITSPIGTVQKTETVEAGFTKTPTMTQTPSPTKTKTPEKTKTPTPVPSAKTPTPTIEKTAEPTAVQTEITEKTETATDTKKPGETAQLPQTPLGLLGVFSALIIISAIEILKRR</sequence>
<keyword evidence="2" id="KW-1133">Transmembrane helix</keyword>
<feature type="transmembrane region" description="Helical" evidence="2">
    <location>
        <begin position="398"/>
        <end position="416"/>
    </location>
</feature>
<keyword evidence="2" id="KW-0472">Membrane</keyword>
<name>A0AAF0FS49_9EURY</name>
<evidence type="ECO:0000256" key="1">
    <source>
        <dbReference type="SAM" id="MobiDB-lite"/>
    </source>
</evidence>
<dbReference type="GeneID" id="79948824"/>
<feature type="transmembrane region" description="Helical" evidence="2">
    <location>
        <begin position="61"/>
        <end position="82"/>
    </location>
</feature>
<keyword evidence="5" id="KW-1185">Reference proteome</keyword>
<dbReference type="EMBL" id="CP091092">
    <property type="protein sequence ID" value="WFN36906.1"/>
    <property type="molecule type" value="Genomic_DNA"/>
</dbReference>
<dbReference type="Pfam" id="PF12863">
    <property type="entry name" value="DUF3821"/>
    <property type="match status" value="1"/>
</dbReference>
<dbReference type="InterPro" id="IPR024277">
    <property type="entry name" value="DUF3821"/>
</dbReference>
<feature type="compositionally biased region" description="Basic and acidic residues" evidence="1">
    <location>
        <begin position="374"/>
        <end position="388"/>
    </location>
</feature>
<feature type="domain" description="DUF3821" evidence="3">
    <location>
        <begin position="87"/>
        <end position="297"/>
    </location>
</feature>
<dbReference type="AlphaFoldDB" id="A0AAF0FS49"/>